<evidence type="ECO:0000256" key="3">
    <source>
        <dbReference type="ARBA" id="ARBA00006873"/>
    </source>
</evidence>
<dbReference type="EC" id="1.11.1.7" evidence="4 17"/>
<dbReference type="PANTHER" id="PTHR31517:SF17">
    <property type="entry name" value="PEROXIDASE 6"/>
    <property type="match status" value="1"/>
</dbReference>
<dbReference type="InterPro" id="IPR010255">
    <property type="entry name" value="Haem_peroxidase_sf"/>
</dbReference>
<comment type="catalytic activity">
    <reaction evidence="1 17">
        <text>2 a phenolic donor + H2O2 = 2 a phenolic radical donor + 2 H2O</text>
        <dbReference type="Rhea" id="RHEA:56136"/>
        <dbReference type="ChEBI" id="CHEBI:15377"/>
        <dbReference type="ChEBI" id="CHEBI:16240"/>
        <dbReference type="ChEBI" id="CHEBI:139520"/>
        <dbReference type="ChEBI" id="CHEBI:139521"/>
        <dbReference type="EC" id="1.11.1.7"/>
    </reaction>
</comment>
<dbReference type="PROSITE" id="PS50873">
    <property type="entry name" value="PEROXIDASE_4"/>
    <property type="match status" value="1"/>
</dbReference>
<evidence type="ECO:0000313" key="20">
    <source>
        <dbReference type="Proteomes" id="UP000283530"/>
    </source>
</evidence>
<feature type="binding site" evidence="14">
    <location>
        <position position="250"/>
    </location>
    <ligand>
        <name>Ca(2+)</name>
        <dbReference type="ChEBI" id="CHEBI:29108"/>
        <label>2</label>
    </ligand>
</feature>
<feature type="binding site" evidence="14">
    <location>
        <position position="74"/>
    </location>
    <ligand>
        <name>Ca(2+)</name>
        <dbReference type="ChEBI" id="CHEBI:29108"/>
        <label>1</label>
    </ligand>
</feature>
<keyword evidence="5 17" id="KW-0575">Peroxidase</keyword>
<feature type="active site" description="Proton acceptor" evidence="12">
    <location>
        <position position="66"/>
    </location>
</feature>
<comment type="cofactor">
    <cofactor evidence="14 17">
        <name>Ca(2+)</name>
        <dbReference type="ChEBI" id="CHEBI:29108"/>
    </cofactor>
    <text evidence="14 17">Binds 2 calcium ions per subunit.</text>
</comment>
<dbReference type="GO" id="GO:0020037">
    <property type="term" value="F:heme binding"/>
    <property type="evidence" value="ECO:0007669"/>
    <property type="project" value="UniProtKB-UniRule"/>
</dbReference>
<evidence type="ECO:0000256" key="4">
    <source>
        <dbReference type="ARBA" id="ARBA00012313"/>
    </source>
</evidence>
<name>A0A443PJP5_9MAGN</name>
<dbReference type="STRING" id="337451.A0A443PJP5"/>
<dbReference type="InterPro" id="IPR033905">
    <property type="entry name" value="Secretory_peroxidase"/>
</dbReference>
<evidence type="ECO:0000256" key="2">
    <source>
        <dbReference type="ARBA" id="ARBA00002322"/>
    </source>
</evidence>
<dbReference type="PRINTS" id="PR00458">
    <property type="entry name" value="PEROXIDASE"/>
</dbReference>
<accession>A0A443PJP5</accession>
<dbReference type="FunFam" id="1.10.420.10:FF:000001">
    <property type="entry name" value="Peroxidase"/>
    <property type="match status" value="1"/>
</dbReference>
<proteinExistence type="inferred from homology"/>
<evidence type="ECO:0000256" key="10">
    <source>
        <dbReference type="ARBA" id="ARBA00023157"/>
    </source>
</evidence>
<evidence type="ECO:0000256" key="6">
    <source>
        <dbReference type="ARBA" id="ARBA00022617"/>
    </source>
</evidence>
<feature type="disulfide bond" evidence="16">
    <location>
        <begin position="35"/>
        <end position="116"/>
    </location>
</feature>
<feature type="binding site" evidence="14">
    <location>
        <position position="88"/>
    </location>
    <ligand>
        <name>Ca(2+)</name>
        <dbReference type="ChEBI" id="CHEBI:29108"/>
        <label>1</label>
    </ligand>
</feature>
<dbReference type="GO" id="GO:0042744">
    <property type="term" value="P:hydrogen peroxide catabolic process"/>
    <property type="evidence" value="ECO:0007669"/>
    <property type="project" value="UniProtKB-KW"/>
</dbReference>
<dbReference type="InterPro" id="IPR002016">
    <property type="entry name" value="Haem_peroxidase"/>
</dbReference>
<keyword evidence="8 17" id="KW-0560">Oxidoreductase</keyword>
<evidence type="ECO:0000256" key="1">
    <source>
        <dbReference type="ARBA" id="ARBA00000189"/>
    </source>
</evidence>
<dbReference type="SUPFAM" id="SSF48113">
    <property type="entry name" value="Heme-dependent peroxidases"/>
    <property type="match status" value="1"/>
</dbReference>
<evidence type="ECO:0000256" key="17">
    <source>
        <dbReference type="RuleBase" id="RU362060"/>
    </source>
</evidence>
<evidence type="ECO:0000256" key="8">
    <source>
        <dbReference type="ARBA" id="ARBA00023002"/>
    </source>
</evidence>
<dbReference type="GO" id="GO:0005576">
    <property type="term" value="C:extracellular region"/>
    <property type="evidence" value="ECO:0007669"/>
    <property type="project" value="UniProtKB-SubCell"/>
</dbReference>
<evidence type="ECO:0000256" key="14">
    <source>
        <dbReference type="PIRSR" id="PIRSR600823-3"/>
    </source>
</evidence>
<comment type="caution">
    <text evidence="19">The sequence shown here is derived from an EMBL/GenBank/DDBJ whole genome shotgun (WGS) entry which is preliminary data.</text>
</comment>
<evidence type="ECO:0000256" key="12">
    <source>
        <dbReference type="PIRSR" id="PIRSR600823-1"/>
    </source>
</evidence>
<comment type="function">
    <text evidence="2">Removal of H(2)O(2), oxidation of toxic reductants, biosynthesis and degradation of lignin, suberization, auxin catabolism, response to environmental stresses such as wounding, pathogen attack and oxidative stress. These functions might be dependent on each isozyme/isoform in each plant tissue.</text>
</comment>
<comment type="similarity">
    <text evidence="3">Belongs to the peroxidase family. Ascorbate peroxidase subfamily.</text>
</comment>
<keyword evidence="20" id="KW-1185">Reference proteome</keyword>
<feature type="binding site" evidence="14">
    <location>
        <position position="70"/>
    </location>
    <ligand>
        <name>Ca(2+)</name>
        <dbReference type="ChEBI" id="CHEBI:29108"/>
        <label>1</label>
    </ligand>
</feature>
<feature type="binding site" evidence="14">
    <location>
        <position position="247"/>
    </location>
    <ligand>
        <name>Ca(2+)</name>
        <dbReference type="ChEBI" id="CHEBI:29108"/>
        <label>2</label>
    </ligand>
</feature>
<dbReference type="PANTHER" id="PTHR31517">
    <property type="match status" value="1"/>
</dbReference>
<feature type="binding site" evidence="14">
    <location>
        <position position="67"/>
    </location>
    <ligand>
        <name>Ca(2+)</name>
        <dbReference type="ChEBI" id="CHEBI:29108"/>
        <label>1</label>
    </ligand>
</feature>
<dbReference type="Pfam" id="PF00141">
    <property type="entry name" value="peroxidase"/>
    <property type="match status" value="1"/>
</dbReference>
<evidence type="ECO:0000256" key="11">
    <source>
        <dbReference type="ARBA" id="ARBA00023324"/>
    </source>
</evidence>
<gene>
    <name evidence="19" type="ORF">CKAN_02012100</name>
</gene>
<feature type="chain" id="PRO_5018820413" description="Peroxidase" evidence="17">
    <location>
        <begin position="24"/>
        <end position="333"/>
    </location>
</feature>
<dbReference type="AlphaFoldDB" id="A0A443PJP5"/>
<keyword evidence="10 16" id="KW-1015">Disulfide bond</keyword>
<dbReference type="EMBL" id="QPKB01000008">
    <property type="protein sequence ID" value="RWR90987.1"/>
    <property type="molecule type" value="Genomic_DNA"/>
</dbReference>
<dbReference type="GO" id="GO:0140825">
    <property type="term" value="F:lactoperoxidase activity"/>
    <property type="evidence" value="ECO:0007669"/>
    <property type="project" value="UniProtKB-EC"/>
</dbReference>
<evidence type="ECO:0000313" key="19">
    <source>
        <dbReference type="EMBL" id="RWR90987.1"/>
    </source>
</evidence>
<feature type="binding site" evidence="13">
    <location>
        <position position="164"/>
    </location>
    <ligand>
        <name>substrate</name>
    </ligand>
</feature>
<organism evidence="19 20">
    <name type="scientific">Cinnamomum micranthum f. kanehirae</name>
    <dbReference type="NCBI Taxonomy" id="337451"/>
    <lineage>
        <taxon>Eukaryota</taxon>
        <taxon>Viridiplantae</taxon>
        <taxon>Streptophyta</taxon>
        <taxon>Embryophyta</taxon>
        <taxon>Tracheophyta</taxon>
        <taxon>Spermatophyta</taxon>
        <taxon>Magnoliopsida</taxon>
        <taxon>Magnoliidae</taxon>
        <taxon>Laurales</taxon>
        <taxon>Lauraceae</taxon>
        <taxon>Cinnamomum</taxon>
    </lineage>
</organism>
<feature type="binding site" evidence="14">
    <location>
        <position position="255"/>
    </location>
    <ligand>
        <name>Ca(2+)</name>
        <dbReference type="ChEBI" id="CHEBI:29108"/>
        <label>2</label>
    </ligand>
</feature>
<feature type="binding site" evidence="14">
    <location>
        <position position="195"/>
    </location>
    <ligand>
        <name>Ca(2+)</name>
        <dbReference type="ChEBI" id="CHEBI:29108"/>
        <label>2</label>
    </ligand>
</feature>
<comment type="cofactor">
    <cofactor evidence="14 17">
        <name>heme b</name>
        <dbReference type="ChEBI" id="CHEBI:60344"/>
    </cofactor>
    <text evidence="14 17">Binds 1 heme b (iron(II)-protoporphyrin IX) group per subunit.</text>
</comment>
<sequence length="333" mass="36337">MALKQPLLFLLLSMSMMIHLSEGEKLSTDYYKSSCPSALDIIRNTIVDKQITSPTTAAGTVRLFFHDCFVGGCDASVLVSSNSFNKGERDADDNLSLPGDGFDAIVRAKTALELTCPGVVSCSDILAVAARDLITMVGGPFYNVPLGRKDSITAKVTDVKGNLPQPTMPMSDLIALFAKKGFSVRDMVALSGAHTIGFSHCSQFAHRIYNYSNTQSYDPSLNPRYAEGLQKACSTYHKDPSMSAFNDVMTPSKFDNMYFQNLPRGLGLLDSDHALIADDRTKGLVETYAANQTAFFEDFVQAIEKLGLYGVKTGNQGEVRKRCDAFNSLDTHN</sequence>
<keyword evidence="17" id="KW-0732">Signal</keyword>
<dbReference type="GO" id="GO:0006979">
    <property type="term" value="P:response to oxidative stress"/>
    <property type="evidence" value="ECO:0007669"/>
    <property type="project" value="UniProtKB-UniRule"/>
</dbReference>
<dbReference type="InterPro" id="IPR000823">
    <property type="entry name" value="Peroxidase_pln"/>
</dbReference>
<evidence type="ECO:0000256" key="15">
    <source>
        <dbReference type="PIRSR" id="PIRSR600823-4"/>
    </source>
</evidence>
<feature type="disulfide bond" evidence="16">
    <location>
        <begin position="122"/>
        <end position="323"/>
    </location>
</feature>
<feature type="disulfide bond" evidence="16">
    <location>
        <begin position="201"/>
        <end position="233"/>
    </location>
</feature>
<comment type="similarity">
    <text evidence="17">Belongs to the peroxidase family. Classical plant (class III) peroxidase subfamily.</text>
</comment>
<dbReference type="InterPro" id="IPR019794">
    <property type="entry name" value="Peroxidases_AS"/>
</dbReference>
<feature type="site" description="Transition state stabilizer" evidence="15">
    <location>
        <position position="62"/>
    </location>
</feature>
<dbReference type="CDD" id="cd00693">
    <property type="entry name" value="secretory_peroxidase"/>
    <property type="match status" value="1"/>
</dbReference>
<evidence type="ECO:0000256" key="16">
    <source>
        <dbReference type="PIRSR" id="PIRSR600823-5"/>
    </source>
</evidence>
<feature type="binding site" description="axial binding residue" evidence="14">
    <location>
        <position position="194"/>
    </location>
    <ligand>
        <name>heme b</name>
        <dbReference type="ChEBI" id="CHEBI:60344"/>
    </ligand>
    <ligandPart>
        <name>Fe</name>
        <dbReference type="ChEBI" id="CHEBI:18248"/>
    </ligandPart>
</feature>
<evidence type="ECO:0000256" key="7">
    <source>
        <dbReference type="ARBA" id="ARBA00022723"/>
    </source>
</evidence>
<feature type="domain" description="Plant heme peroxidase family profile" evidence="18">
    <location>
        <begin position="25"/>
        <end position="327"/>
    </location>
</feature>
<dbReference type="PROSITE" id="PS00436">
    <property type="entry name" value="PEROXIDASE_2"/>
    <property type="match status" value="1"/>
</dbReference>
<comment type="subcellular location">
    <subcellularLocation>
        <location evidence="17">Secreted</location>
    </subcellularLocation>
</comment>
<dbReference type="Gene3D" id="1.10.520.10">
    <property type="match status" value="1"/>
</dbReference>
<dbReference type="Gene3D" id="1.10.420.10">
    <property type="entry name" value="Peroxidase, domain 2"/>
    <property type="match status" value="1"/>
</dbReference>
<dbReference type="PRINTS" id="PR00461">
    <property type="entry name" value="PLPEROXIDASE"/>
</dbReference>
<evidence type="ECO:0000256" key="13">
    <source>
        <dbReference type="PIRSR" id="PIRSR600823-2"/>
    </source>
</evidence>
<keyword evidence="11 17" id="KW-0376">Hydrogen peroxide</keyword>
<keyword evidence="9 14" id="KW-0408">Iron</keyword>
<feature type="binding site" evidence="14">
    <location>
        <position position="76"/>
    </location>
    <ligand>
        <name>Ca(2+)</name>
        <dbReference type="ChEBI" id="CHEBI:29108"/>
        <label>1</label>
    </ligand>
</feature>
<dbReference type="GO" id="GO:0046872">
    <property type="term" value="F:metal ion binding"/>
    <property type="evidence" value="ECO:0007669"/>
    <property type="project" value="UniProtKB-UniRule"/>
</dbReference>
<evidence type="ECO:0000256" key="5">
    <source>
        <dbReference type="ARBA" id="ARBA00022559"/>
    </source>
</evidence>
<evidence type="ECO:0000256" key="9">
    <source>
        <dbReference type="ARBA" id="ARBA00023004"/>
    </source>
</evidence>
<dbReference type="InterPro" id="IPR019793">
    <property type="entry name" value="Peroxidases_heam-ligand_BS"/>
</dbReference>
<keyword evidence="17" id="KW-0964">Secreted</keyword>
<dbReference type="PROSITE" id="PS00435">
    <property type="entry name" value="PEROXIDASE_1"/>
    <property type="match status" value="1"/>
</dbReference>
<feature type="binding site" evidence="14">
    <location>
        <position position="72"/>
    </location>
    <ligand>
        <name>Ca(2+)</name>
        <dbReference type="ChEBI" id="CHEBI:29108"/>
        <label>1</label>
    </ligand>
</feature>
<protein>
    <recommendedName>
        <fullName evidence="4 17">Peroxidase</fullName>
        <ecNumber evidence="4 17">1.11.1.7</ecNumber>
    </recommendedName>
</protein>
<keyword evidence="6 17" id="KW-0349">Heme</keyword>
<evidence type="ECO:0000259" key="18">
    <source>
        <dbReference type="PROSITE" id="PS50873"/>
    </source>
</evidence>
<keyword evidence="14 17" id="KW-0106">Calcium</keyword>
<dbReference type="OrthoDB" id="2113341at2759"/>
<reference evidence="19 20" key="1">
    <citation type="journal article" date="2019" name="Nat. Plants">
        <title>Stout camphor tree genome fills gaps in understanding of flowering plant genome evolution.</title>
        <authorList>
            <person name="Chaw S.M."/>
            <person name="Liu Y.C."/>
            <person name="Wu Y.W."/>
            <person name="Wang H.Y."/>
            <person name="Lin C.I."/>
            <person name="Wu C.S."/>
            <person name="Ke H.M."/>
            <person name="Chang L.Y."/>
            <person name="Hsu C.Y."/>
            <person name="Yang H.T."/>
            <person name="Sudianto E."/>
            <person name="Hsu M.H."/>
            <person name="Wu K.P."/>
            <person name="Wang L.N."/>
            <person name="Leebens-Mack J.H."/>
            <person name="Tsai I.J."/>
        </authorList>
    </citation>
    <scope>NUCLEOTIDE SEQUENCE [LARGE SCALE GENOMIC DNA]</scope>
    <source>
        <strain evidence="20">cv. Chaw 1501</strain>
        <tissue evidence="19">Young leaves</tissue>
    </source>
</reference>
<dbReference type="FunFam" id="1.10.520.10:FF:000008">
    <property type="entry name" value="Peroxidase"/>
    <property type="match status" value="1"/>
</dbReference>
<feature type="disulfide bond" evidence="16">
    <location>
        <begin position="68"/>
        <end position="73"/>
    </location>
</feature>
<dbReference type="Proteomes" id="UP000283530">
    <property type="component" value="Unassembled WGS sequence"/>
</dbReference>
<feature type="signal peptide" evidence="17">
    <location>
        <begin position="1"/>
        <end position="23"/>
    </location>
</feature>
<keyword evidence="7 14" id="KW-0479">Metal-binding</keyword>